<evidence type="ECO:0000256" key="1">
    <source>
        <dbReference type="ARBA" id="ARBA00022737"/>
    </source>
</evidence>
<dbReference type="CDD" id="cd19757">
    <property type="entry name" value="Bbox1"/>
    <property type="match status" value="1"/>
</dbReference>
<accession>A0A8E0RJZ4</accession>
<name>A0A8E0RJZ4_9TREM</name>
<dbReference type="GO" id="GO:0008270">
    <property type="term" value="F:zinc ion binding"/>
    <property type="evidence" value="ECO:0007669"/>
    <property type="project" value="UniProtKB-KW"/>
</dbReference>
<feature type="region of interest" description="Disordered" evidence="4">
    <location>
        <begin position="332"/>
        <end position="354"/>
    </location>
</feature>
<dbReference type="InterPro" id="IPR011042">
    <property type="entry name" value="6-blade_b-propeller_TolB-like"/>
</dbReference>
<evidence type="ECO:0000313" key="6">
    <source>
        <dbReference type="EMBL" id="KAA0185155.1"/>
    </source>
</evidence>
<dbReference type="AlphaFoldDB" id="A0A8E0RJZ4"/>
<keyword evidence="2" id="KW-0863">Zinc-finger</keyword>
<dbReference type="Proteomes" id="UP000728185">
    <property type="component" value="Unassembled WGS sequence"/>
</dbReference>
<evidence type="ECO:0000259" key="5">
    <source>
        <dbReference type="PROSITE" id="PS50119"/>
    </source>
</evidence>
<keyword evidence="2" id="KW-0862">Zinc</keyword>
<dbReference type="PANTHER" id="PTHR24104:SF25">
    <property type="entry name" value="PROTEIN LIN-41"/>
    <property type="match status" value="1"/>
</dbReference>
<dbReference type="GO" id="GO:0000209">
    <property type="term" value="P:protein polyubiquitination"/>
    <property type="evidence" value="ECO:0007669"/>
    <property type="project" value="TreeGrafter"/>
</dbReference>
<feature type="region of interest" description="Disordered" evidence="4">
    <location>
        <begin position="287"/>
        <end position="315"/>
    </location>
</feature>
<sequence>MVCERMGRELCSQYLCQNRDQKFGSSDDKDKPTISEIDQDVRLSVTTEPAKPISEPRNEFPVAHFVSNLRTLANLIGDQANHECDCCHFESTHSTAEFRCVECGDNLCQPCARAHRLTKMTRLHTLVPYQNYVSHLTDYGSELTETHASLSDRIDARAEKMKNQITLLAERMKQKLAERVVEELSGLDQFIRPLGPLIARPEELLSCSKQILQQLVRLEKQDFDQLKVRICPEFVAGDNQLPDAENAERDSDKDYHFGQLIIGQEWELGIEPSTPQHPFKTSSEMIEEPTSSKEIGCVSTGVNTSPRKSIGQANRDAVGNSWEATDMISESYRNDSGEPFRCERDSSPRSNGLDVNGVIPWTRMTNELEFDARVSSDGRDVWPTGLAVHQPTGNICVVDRDNARVKLFKPDGTFLAAFGDLLPTGNRLISPFDLTITNGGDVLVSDYQLEEVRIFSLEGQTKGTLSVEPFKHPRGVASGLGLIAVVDSRRRRIALYDLRSSSCAEVMNIPLATTHTDADGLSAARPSLTEPYYVELVEQGSGFVAVTDWAAPSLKLYSLSTGGCVSMAGGYGTGMDQMLQPYGIVHIPRERRLLIADHVNHRIQAASIQLSSDSYGLGNGMNGGSFGPRGVDDASSYRALGSLRPVADKVTNSIWHPMAIAADDRRKRIVVSEALGSIKVFRIAE</sequence>
<organism evidence="6 7">
    <name type="scientific">Fasciolopsis buskii</name>
    <dbReference type="NCBI Taxonomy" id="27845"/>
    <lineage>
        <taxon>Eukaryota</taxon>
        <taxon>Metazoa</taxon>
        <taxon>Spiralia</taxon>
        <taxon>Lophotrochozoa</taxon>
        <taxon>Platyhelminthes</taxon>
        <taxon>Trematoda</taxon>
        <taxon>Digenea</taxon>
        <taxon>Plagiorchiida</taxon>
        <taxon>Echinostomata</taxon>
        <taxon>Echinostomatoidea</taxon>
        <taxon>Fasciolidae</taxon>
        <taxon>Fasciolopsis</taxon>
    </lineage>
</organism>
<protein>
    <recommendedName>
        <fullName evidence="5">B box-type domain-containing protein</fullName>
    </recommendedName>
</protein>
<feature type="compositionally biased region" description="Basic and acidic residues" evidence="4">
    <location>
        <begin position="332"/>
        <end position="347"/>
    </location>
</feature>
<dbReference type="SUPFAM" id="SSF101898">
    <property type="entry name" value="NHL repeat"/>
    <property type="match status" value="1"/>
</dbReference>
<dbReference type="OrthoDB" id="6267506at2759"/>
<dbReference type="GO" id="GO:0043161">
    <property type="term" value="P:proteasome-mediated ubiquitin-dependent protein catabolic process"/>
    <property type="evidence" value="ECO:0007669"/>
    <property type="project" value="TreeGrafter"/>
</dbReference>
<comment type="caution">
    <text evidence="6">The sequence shown here is derived from an EMBL/GenBank/DDBJ whole genome shotgun (WGS) entry which is preliminary data.</text>
</comment>
<dbReference type="InterPro" id="IPR050952">
    <property type="entry name" value="TRIM-NHL_E3_ligases"/>
</dbReference>
<dbReference type="EMBL" id="LUCM01010677">
    <property type="protein sequence ID" value="KAA0185155.1"/>
    <property type="molecule type" value="Genomic_DNA"/>
</dbReference>
<dbReference type="Pfam" id="PF01436">
    <property type="entry name" value="NHL"/>
    <property type="match status" value="1"/>
</dbReference>
<feature type="repeat" description="NHL" evidence="3">
    <location>
        <begin position="382"/>
        <end position="411"/>
    </location>
</feature>
<keyword evidence="7" id="KW-1185">Reference proteome</keyword>
<dbReference type="CDD" id="cd05819">
    <property type="entry name" value="NHL"/>
    <property type="match status" value="1"/>
</dbReference>
<keyword evidence="1" id="KW-0677">Repeat</keyword>
<feature type="domain" description="B box-type" evidence="5">
    <location>
        <begin position="79"/>
        <end position="129"/>
    </location>
</feature>
<dbReference type="GO" id="GO:0061630">
    <property type="term" value="F:ubiquitin protein ligase activity"/>
    <property type="evidence" value="ECO:0007669"/>
    <property type="project" value="TreeGrafter"/>
</dbReference>
<evidence type="ECO:0000256" key="4">
    <source>
        <dbReference type="SAM" id="MobiDB-lite"/>
    </source>
</evidence>
<dbReference type="InterPro" id="IPR001258">
    <property type="entry name" value="NHL_repeat"/>
</dbReference>
<dbReference type="InterPro" id="IPR000315">
    <property type="entry name" value="Znf_B-box"/>
</dbReference>
<keyword evidence="2" id="KW-0479">Metal-binding</keyword>
<evidence type="ECO:0000256" key="2">
    <source>
        <dbReference type="PROSITE-ProRule" id="PRU00024"/>
    </source>
</evidence>
<evidence type="ECO:0000256" key="3">
    <source>
        <dbReference type="PROSITE-ProRule" id="PRU00504"/>
    </source>
</evidence>
<dbReference type="PANTHER" id="PTHR24104">
    <property type="entry name" value="E3 UBIQUITIN-PROTEIN LIGASE NHLRC1-RELATED"/>
    <property type="match status" value="1"/>
</dbReference>
<proteinExistence type="predicted"/>
<evidence type="ECO:0000313" key="7">
    <source>
        <dbReference type="Proteomes" id="UP000728185"/>
    </source>
</evidence>
<dbReference type="PROSITE" id="PS51125">
    <property type="entry name" value="NHL"/>
    <property type="match status" value="1"/>
</dbReference>
<gene>
    <name evidence="6" type="ORF">FBUS_07122</name>
</gene>
<dbReference type="PROSITE" id="PS50119">
    <property type="entry name" value="ZF_BBOX"/>
    <property type="match status" value="1"/>
</dbReference>
<reference evidence="6" key="1">
    <citation type="submission" date="2019-05" db="EMBL/GenBank/DDBJ databases">
        <title>Annotation for the trematode Fasciolopsis buski.</title>
        <authorList>
            <person name="Choi Y.-J."/>
        </authorList>
    </citation>
    <scope>NUCLEOTIDE SEQUENCE</scope>
    <source>
        <strain evidence="6">HT</strain>
        <tissue evidence="6">Whole worm</tissue>
    </source>
</reference>
<dbReference type="Gene3D" id="2.120.10.30">
    <property type="entry name" value="TolB, C-terminal domain"/>
    <property type="match status" value="1"/>
</dbReference>